<evidence type="ECO:0000313" key="2">
    <source>
        <dbReference type="Proteomes" id="UP000245461"/>
    </source>
</evidence>
<evidence type="ECO:0008006" key="3">
    <source>
        <dbReference type="Google" id="ProtNLM"/>
    </source>
</evidence>
<dbReference type="Pfam" id="PF13148">
    <property type="entry name" value="DUF3987"/>
    <property type="match status" value="1"/>
</dbReference>
<proteinExistence type="predicted"/>
<dbReference type="EMBL" id="QGLE01000004">
    <property type="protein sequence ID" value="PWR24216.1"/>
    <property type="molecule type" value="Genomic_DNA"/>
</dbReference>
<accession>A0A317ED69</accession>
<reference evidence="1 2" key="1">
    <citation type="submission" date="2018-05" db="EMBL/GenBank/DDBJ databases">
        <title>Zavarzinia sp. HR-AS.</title>
        <authorList>
            <person name="Lee Y."/>
            <person name="Jeon C.O."/>
        </authorList>
    </citation>
    <scope>NUCLEOTIDE SEQUENCE [LARGE SCALE GENOMIC DNA]</scope>
    <source>
        <strain evidence="1 2">HR-AS</strain>
    </source>
</reference>
<keyword evidence="2" id="KW-1185">Reference proteome</keyword>
<protein>
    <recommendedName>
        <fullName evidence="3">DUF3987 domain-containing protein</fullName>
    </recommendedName>
</protein>
<organism evidence="1 2">
    <name type="scientific">Zavarzinia aquatilis</name>
    <dbReference type="NCBI Taxonomy" id="2211142"/>
    <lineage>
        <taxon>Bacteria</taxon>
        <taxon>Pseudomonadati</taxon>
        <taxon>Pseudomonadota</taxon>
        <taxon>Alphaproteobacteria</taxon>
        <taxon>Rhodospirillales</taxon>
        <taxon>Zavarziniaceae</taxon>
        <taxon>Zavarzinia</taxon>
    </lineage>
</organism>
<comment type="caution">
    <text evidence="1">The sequence shown here is derived from an EMBL/GenBank/DDBJ whole genome shotgun (WGS) entry which is preliminary data.</text>
</comment>
<dbReference type="InterPro" id="IPR025048">
    <property type="entry name" value="DUF3987"/>
</dbReference>
<dbReference type="Proteomes" id="UP000245461">
    <property type="component" value="Unassembled WGS sequence"/>
</dbReference>
<gene>
    <name evidence="1" type="ORF">DKG74_08845</name>
</gene>
<dbReference type="OrthoDB" id="5453446at2"/>
<sequence length="521" mass="57301">MLDFNAATPDGNEKIRRLIAAAPAHEPGSSWPVPKPLVSTLPAVARLEPEMLPDAIRGYVLDVSARSQCPVDFVAVCALVGLASMLGNKIRIRPKQFDDWTIVPNLWGAIIGRPSAMKSPSMTAALAPVYALQDEARKNWEADCAARKIDAEVADIAKGAAKKKARMAAEKGDLDQARDLIQGAGGDNDEDPPQPRFIINDATVEKLGELLNENPNGLTQVRDELAGWLGRMESEEHCTDRAFYLEAFNGDSPFTYDRIGRGTIQIAACTLSLIGGIQPSRLAPLVRGALTGAGNDGLIQRLQLAVWPDDSKDWTWIDRRPDEAARESYFLAFRHLHALAPVDLPASAEDMPTVMRFDEEAQGLFREWMEEIQIRARAGGLPSVMESHILKMPKTVAALALLFELLDGERVVVGKVATARALDWADYLESHARRVYAAGETMIEDGARLIWSRRKQLPDAFTARDIHQKAWAGLTDRETVGDILEMLTDLQWVGAERKTDSAGGRPTITYSWNPRLIGKEG</sequence>
<name>A0A317ED69_9PROT</name>
<evidence type="ECO:0000313" key="1">
    <source>
        <dbReference type="EMBL" id="PWR24216.1"/>
    </source>
</evidence>
<dbReference type="AlphaFoldDB" id="A0A317ED69"/>